<reference evidence="1" key="1">
    <citation type="submission" date="2019-08" db="EMBL/GenBank/DDBJ databases">
        <authorList>
            <person name="Kucharzyk K."/>
            <person name="Murdoch R.W."/>
            <person name="Higgins S."/>
            <person name="Loffler F."/>
        </authorList>
    </citation>
    <scope>NUCLEOTIDE SEQUENCE</scope>
</reference>
<dbReference type="AlphaFoldDB" id="A0A644XZI8"/>
<name>A0A644XZI8_9ZZZZ</name>
<evidence type="ECO:0000313" key="2">
    <source>
        <dbReference type="EMBL" id="MPM55401.1"/>
    </source>
</evidence>
<accession>A0A644XZI8</accession>
<dbReference type="EMBL" id="VSSQ01003609">
    <property type="protein sequence ID" value="MPM21529.1"/>
    <property type="molecule type" value="Genomic_DNA"/>
</dbReference>
<evidence type="ECO:0000313" key="1">
    <source>
        <dbReference type="EMBL" id="MPM21529.1"/>
    </source>
</evidence>
<dbReference type="EMBL" id="VSSQ01015258">
    <property type="protein sequence ID" value="MPM55401.1"/>
    <property type="molecule type" value="Genomic_DNA"/>
</dbReference>
<proteinExistence type="predicted"/>
<protein>
    <submittedName>
        <fullName evidence="1">Uncharacterized protein</fullName>
    </submittedName>
</protein>
<comment type="caution">
    <text evidence="1">The sequence shown here is derived from an EMBL/GenBank/DDBJ whole genome shotgun (WGS) entry which is preliminary data.</text>
</comment>
<sequence>MGDHHGQLQFFGTLYGNGCTNKPPGVRFHKVDLFRGNTFGGDNQIAFVFAVFVINHDNKVTLFYFFDSFFYRV</sequence>
<organism evidence="1">
    <name type="scientific">bioreactor metagenome</name>
    <dbReference type="NCBI Taxonomy" id="1076179"/>
    <lineage>
        <taxon>unclassified sequences</taxon>
        <taxon>metagenomes</taxon>
        <taxon>ecological metagenomes</taxon>
    </lineage>
</organism>
<gene>
    <name evidence="2" type="ORF">SDC9_102198</name>
    <name evidence="1" type="ORF">SDC9_67973</name>
</gene>